<name>A0A7G7GBR6_9BACT</name>
<evidence type="ECO:0000313" key="2">
    <source>
        <dbReference type="Proteomes" id="UP000515237"/>
    </source>
</evidence>
<dbReference type="GO" id="GO:0016874">
    <property type="term" value="F:ligase activity"/>
    <property type="evidence" value="ECO:0007669"/>
    <property type="project" value="UniProtKB-KW"/>
</dbReference>
<dbReference type="Proteomes" id="UP000515237">
    <property type="component" value="Chromosome"/>
</dbReference>
<keyword evidence="2" id="KW-1185">Reference proteome</keyword>
<accession>A0A7G7GBR6</accession>
<reference evidence="1 2" key="1">
    <citation type="journal article" date="2018" name="Int. J. Syst. Evol. Microbiol.">
        <title>Adhaeribacter swui sp. nov., isolated from wet mud.</title>
        <authorList>
            <person name="Kim D.U."/>
            <person name="Kim K.W."/>
            <person name="Kang M.S."/>
            <person name="Kim J.Y."/>
            <person name="Jang J.H."/>
            <person name="Kim M.K."/>
        </authorList>
    </citation>
    <scope>NUCLEOTIDE SEQUENCE [LARGE SCALE GENOMIC DNA]</scope>
    <source>
        <strain evidence="1 2">KCTC 52873</strain>
    </source>
</reference>
<protein>
    <submittedName>
        <fullName evidence="1">2'-5' RNA ligase family protein</fullName>
    </submittedName>
</protein>
<dbReference type="EMBL" id="CP055156">
    <property type="protein sequence ID" value="QNF34600.1"/>
    <property type="molecule type" value="Genomic_DNA"/>
</dbReference>
<dbReference type="AlphaFoldDB" id="A0A7G7GBR6"/>
<organism evidence="1 2">
    <name type="scientific">Adhaeribacter swui</name>
    <dbReference type="NCBI Taxonomy" id="2086471"/>
    <lineage>
        <taxon>Bacteria</taxon>
        <taxon>Pseudomonadati</taxon>
        <taxon>Bacteroidota</taxon>
        <taxon>Cytophagia</taxon>
        <taxon>Cytophagales</taxon>
        <taxon>Hymenobacteraceae</taxon>
        <taxon>Adhaeribacter</taxon>
    </lineage>
</organism>
<dbReference type="Gene3D" id="3.90.1140.10">
    <property type="entry name" value="Cyclic phosphodiesterase"/>
    <property type="match status" value="1"/>
</dbReference>
<sequence>MNNQPPRILTLQLEESGFSYFNDLRKKHFPAQINYLDAHVTLFHHLPAESEILQVLETLTSQQPHITLQVTSIFKLGRGIAFKLESKALMQIQAQLKQQWYNWLTPQDRQGFRPHVTVQNKVTPAEAQALYDKLIATFNSFTVQGVGLSLWEYLGGPWQKIKDYPFSSTL</sequence>
<dbReference type="SUPFAM" id="SSF55144">
    <property type="entry name" value="LigT-like"/>
    <property type="match status" value="1"/>
</dbReference>
<proteinExistence type="predicted"/>
<dbReference type="KEGG" id="aswu:HUW51_18385"/>
<evidence type="ECO:0000313" key="1">
    <source>
        <dbReference type="EMBL" id="QNF34600.1"/>
    </source>
</evidence>
<gene>
    <name evidence="1" type="ORF">HUW51_18385</name>
</gene>
<keyword evidence="1" id="KW-0436">Ligase</keyword>
<dbReference type="RefSeq" id="WP_185271095.1">
    <property type="nucleotide sequence ID" value="NZ_CP055156.1"/>
</dbReference>
<dbReference type="Pfam" id="PF13563">
    <property type="entry name" value="2_5_RNA_ligase2"/>
    <property type="match status" value="1"/>
</dbReference>
<dbReference type="InterPro" id="IPR009097">
    <property type="entry name" value="Cyclic_Pdiesterase"/>
</dbReference>